<feature type="domain" description="Glycosyltransferase 2-like" evidence="1">
    <location>
        <begin position="5"/>
        <end position="163"/>
    </location>
</feature>
<dbReference type="SUPFAM" id="SSF53448">
    <property type="entry name" value="Nucleotide-diphospho-sugar transferases"/>
    <property type="match status" value="1"/>
</dbReference>
<dbReference type="Proteomes" id="UP000886289">
    <property type="component" value="Unassembled WGS sequence"/>
</dbReference>
<evidence type="ECO:0000313" key="2">
    <source>
        <dbReference type="EMBL" id="HDD44817.1"/>
    </source>
</evidence>
<dbReference type="PANTHER" id="PTHR22916">
    <property type="entry name" value="GLYCOSYLTRANSFERASE"/>
    <property type="match status" value="1"/>
</dbReference>
<dbReference type="EMBL" id="DRBS01000305">
    <property type="protein sequence ID" value="HDD44817.1"/>
    <property type="molecule type" value="Genomic_DNA"/>
</dbReference>
<dbReference type="AlphaFoldDB" id="A0A7C0Y576"/>
<dbReference type="Gene3D" id="3.90.550.10">
    <property type="entry name" value="Spore Coat Polysaccharide Biosynthesis Protein SpsA, Chain A"/>
    <property type="match status" value="1"/>
</dbReference>
<reference evidence="2" key="1">
    <citation type="journal article" date="2020" name="mSystems">
        <title>Genome- and Community-Level Interaction Insights into Carbon Utilization and Element Cycling Functions of Hydrothermarchaeota in Hydrothermal Sediment.</title>
        <authorList>
            <person name="Zhou Z."/>
            <person name="Liu Y."/>
            <person name="Xu W."/>
            <person name="Pan J."/>
            <person name="Luo Z.H."/>
            <person name="Li M."/>
        </authorList>
    </citation>
    <scope>NUCLEOTIDE SEQUENCE [LARGE SCALE GENOMIC DNA]</scope>
    <source>
        <strain evidence="2">HyVt-233</strain>
    </source>
</reference>
<comment type="caution">
    <text evidence="2">The sequence shown here is derived from an EMBL/GenBank/DDBJ whole genome shotgun (WGS) entry which is preliminary data.</text>
</comment>
<dbReference type="Pfam" id="PF00535">
    <property type="entry name" value="Glycos_transf_2"/>
    <property type="match status" value="1"/>
</dbReference>
<proteinExistence type="predicted"/>
<dbReference type="InterPro" id="IPR029044">
    <property type="entry name" value="Nucleotide-diphossugar_trans"/>
</dbReference>
<organism evidence="2">
    <name type="scientific">Desulfofervidus auxilii</name>
    <dbReference type="NCBI Taxonomy" id="1621989"/>
    <lineage>
        <taxon>Bacteria</taxon>
        <taxon>Pseudomonadati</taxon>
        <taxon>Thermodesulfobacteriota</taxon>
        <taxon>Candidatus Desulfofervidia</taxon>
        <taxon>Candidatus Desulfofervidales</taxon>
        <taxon>Candidatus Desulfofervidaceae</taxon>
        <taxon>Candidatus Desulfofervidus</taxon>
    </lineage>
</organism>
<gene>
    <name evidence="2" type="ORF">ENG63_08180</name>
</gene>
<sequence length="279" mass="32601">MPKVSVIIPTYNRANFLKEAIESVLNQTYKDYELIIVDDGSTDETQKIIAQYKNKLKYIVIPHHGVSKARNVGIKRAKGEFIAFLDSDDLWHPKKLEVQINFFDNHHNAIICQTEEIWLRNGKRVNPKKYHKKPSGMMFEKSLERCLISPSAVMMHKTLFEKVGLFDESFPACEDYDMWLRVTARFPVYLLPEPLVIKRGGHPDQLSKLVEALDKWRIKAIEKILKSGILNETQYKLALQELKKKCQIYANGCLKRNKFKEAKYYFKLPEKYQINCSTK</sequence>
<accession>A0A7C0Y576</accession>
<dbReference type="PANTHER" id="PTHR22916:SF3">
    <property type="entry name" value="UDP-GLCNAC:BETAGAL BETA-1,3-N-ACETYLGLUCOSAMINYLTRANSFERASE-LIKE PROTEIN 1"/>
    <property type="match status" value="1"/>
</dbReference>
<evidence type="ECO:0000259" key="1">
    <source>
        <dbReference type="Pfam" id="PF00535"/>
    </source>
</evidence>
<dbReference type="GO" id="GO:0016758">
    <property type="term" value="F:hexosyltransferase activity"/>
    <property type="evidence" value="ECO:0007669"/>
    <property type="project" value="UniProtKB-ARBA"/>
</dbReference>
<name>A0A7C0Y576_DESA2</name>
<dbReference type="InterPro" id="IPR001173">
    <property type="entry name" value="Glyco_trans_2-like"/>
</dbReference>
<protein>
    <submittedName>
        <fullName evidence="2">Glycosyltransferase</fullName>
    </submittedName>
</protein>